<sequence>MAKHNVWMSVSDLMTGLMIIFLFIAIAYISRVKKNQNVLTDYVDTRTQLHDKLVDKFKSDTARWQMTIGHDLSMRFNNPSVLFATGSYDLTPEFKEILDEFLPKYFDILVNDPLHEKIKEIRIEGHTDNVPAPQFNKDPYIANTILSQLRSVSVLMHIRNMPAFNNYTEEQRRMIEFWLTANGLSYGRALDADGNFCYDSKNPIDLDKSRRVEFRIVTSGEEVLENFVKKNKD</sequence>
<dbReference type="GO" id="GO:0016020">
    <property type="term" value="C:membrane"/>
    <property type="evidence" value="ECO:0007669"/>
    <property type="project" value="UniProtKB-UniRule"/>
</dbReference>
<dbReference type="AlphaFoldDB" id="A0A1H4AP11"/>
<accession>A0A1H4AP11</accession>
<name>A0A1H4AP11_XYLRU</name>
<keyword evidence="1 2" id="KW-0472">Membrane</keyword>
<protein>
    <submittedName>
        <fullName evidence="4">OmpA family protein</fullName>
    </submittedName>
</protein>
<dbReference type="EMBL" id="FNRF01000002">
    <property type="protein sequence ID" value="SEA37625.1"/>
    <property type="molecule type" value="Genomic_DNA"/>
</dbReference>
<gene>
    <name evidence="4" type="ORF">SAMN05216462_1306</name>
</gene>
<evidence type="ECO:0000256" key="1">
    <source>
        <dbReference type="PROSITE-ProRule" id="PRU00473"/>
    </source>
</evidence>
<dbReference type="InterPro" id="IPR006665">
    <property type="entry name" value="OmpA-like"/>
</dbReference>
<dbReference type="PROSITE" id="PS51123">
    <property type="entry name" value="OMPA_2"/>
    <property type="match status" value="1"/>
</dbReference>
<organism evidence="4 5">
    <name type="scientific">Xylanibacter ruminicola</name>
    <name type="common">Prevotella ruminicola</name>
    <dbReference type="NCBI Taxonomy" id="839"/>
    <lineage>
        <taxon>Bacteria</taxon>
        <taxon>Pseudomonadati</taxon>
        <taxon>Bacteroidota</taxon>
        <taxon>Bacteroidia</taxon>
        <taxon>Bacteroidales</taxon>
        <taxon>Prevotellaceae</taxon>
        <taxon>Xylanibacter</taxon>
    </lineage>
</organism>
<keyword evidence="2" id="KW-0812">Transmembrane</keyword>
<dbReference type="PANTHER" id="PTHR30329">
    <property type="entry name" value="STATOR ELEMENT OF FLAGELLAR MOTOR COMPLEX"/>
    <property type="match status" value="1"/>
</dbReference>
<evidence type="ECO:0000259" key="3">
    <source>
        <dbReference type="PROSITE" id="PS51123"/>
    </source>
</evidence>
<keyword evidence="2" id="KW-1133">Transmembrane helix</keyword>
<feature type="domain" description="OmpA-like" evidence="3">
    <location>
        <begin position="70"/>
        <end position="220"/>
    </location>
</feature>
<dbReference type="Proteomes" id="UP000182257">
    <property type="component" value="Unassembled WGS sequence"/>
</dbReference>
<dbReference type="PANTHER" id="PTHR30329:SF21">
    <property type="entry name" value="LIPOPROTEIN YIAD-RELATED"/>
    <property type="match status" value="1"/>
</dbReference>
<dbReference type="InterPro" id="IPR036737">
    <property type="entry name" value="OmpA-like_sf"/>
</dbReference>
<evidence type="ECO:0000256" key="2">
    <source>
        <dbReference type="SAM" id="Phobius"/>
    </source>
</evidence>
<evidence type="ECO:0000313" key="5">
    <source>
        <dbReference type="Proteomes" id="UP000182257"/>
    </source>
</evidence>
<dbReference type="RefSeq" id="WP_074760749.1">
    <property type="nucleotide sequence ID" value="NZ_FNRF01000002.1"/>
</dbReference>
<feature type="transmembrane region" description="Helical" evidence="2">
    <location>
        <begin position="6"/>
        <end position="29"/>
    </location>
</feature>
<dbReference type="InterPro" id="IPR050330">
    <property type="entry name" value="Bact_OuterMem_StrucFunc"/>
</dbReference>
<reference evidence="4 5" key="1">
    <citation type="submission" date="2016-10" db="EMBL/GenBank/DDBJ databases">
        <authorList>
            <person name="de Groot N.N."/>
        </authorList>
    </citation>
    <scope>NUCLEOTIDE SEQUENCE [LARGE SCALE GENOMIC DNA]</scope>
    <source>
        <strain evidence="4 5">D31d</strain>
    </source>
</reference>
<evidence type="ECO:0000313" key="4">
    <source>
        <dbReference type="EMBL" id="SEA37625.1"/>
    </source>
</evidence>
<proteinExistence type="predicted"/>
<dbReference type="Gene3D" id="3.30.1330.60">
    <property type="entry name" value="OmpA-like domain"/>
    <property type="match status" value="1"/>
</dbReference>
<dbReference type="SUPFAM" id="SSF103088">
    <property type="entry name" value="OmpA-like"/>
    <property type="match status" value="1"/>
</dbReference>